<dbReference type="SMART" id="SM01310">
    <property type="entry name" value="RICTOR_V"/>
    <property type="match status" value="1"/>
</dbReference>
<dbReference type="SMART" id="SM01308">
    <property type="entry name" value="RICTOR_N"/>
    <property type="match status" value="1"/>
</dbReference>
<dbReference type="Pfam" id="PF14666">
    <property type="entry name" value="RICTOR_M"/>
    <property type="match status" value="1"/>
</dbReference>
<dbReference type="Pfam" id="PF14668">
    <property type="entry name" value="RICTOR_V"/>
    <property type="match status" value="1"/>
</dbReference>
<evidence type="ECO:0000259" key="4">
    <source>
        <dbReference type="SMART" id="SM01310"/>
    </source>
</evidence>
<evidence type="ECO:0000259" key="2">
    <source>
        <dbReference type="SMART" id="SM01307"/>
    </source>
</evidence>
<dbReference type="GeneID" id="30963509"/>
<dbReference type="InterPro" id="IPR016024">
    <property type="entry name" value="ARM-type_fold"/>
</dbReference>
<feature type="non-terminal residue" evidence="5">
    <location>
        <position position="1"/>
    </location>
</feature>
<dbReference type="SMART" id="SM01307">
    <property type="entry name" value="RICTOR_M"/>
    <property type="match status" value="1"/>
</dbReference>
<comment type="similarity">
    <text evidence="1">Belongs to the RICTOR family.</text>
</comment>
<dbReference type="OrthoDB" id="271111at2759"/>
<dbReference type="InterPro" id="IPR029452">
    <property type="entry name" value="RICTOR_V"/>
</dbReference>
<dbReference type="InParanoid" id="A0A1D2VBI6"/>
<evidence type="ECO:0008006" key="7">
    <source>
        <dbReference type="Google" id="ProtNLM"/>
    </source>
</evidence>
<dbReference type="InterPro" id="IPR028267">
    <property type="entry name" value="Pianissimo_N"/>
</dbReference>
<feature type="domain" description="Rapamycin-insensitive companion of mTOR middle" evidence="2">
    <location>
        <begin position="479"/>
        <end position="703"/>
    </location>
</feature>
<dbReference type="GO" id="GO:0005829">
    <property type="term" value="C:cytosol"/>
    <property type="evidence" value="ECO:0007669"/>
    <property type="project" value="EnsemblFungi"/>
</dbReference>
<evidence type="ECO:0000313" key="5">
    <source>
        <dbReference type="EMBL" id="ODV58817.1"/>
    </source>
</evidence>
<feature type="domain" description="Rapamycin-insensitive companion of mTOR" evidence="4">
    <location>
        <begin position="884"/>
        <end position="956"/>
    </location>
</feature>
<dbReference type="GO" id="GO:0005938">
    <property type="term" value="C:cell cortex"/>
    <property type="evidence" value="ECO:0007669"/>
    <property type="project" value="EnsemblFungi"/>
</dbReference>
<dbReference type="InterPro" id="IPR029451">
    <property type="entry name" value="RICTOR_M"/>
</dbReference>
<name>A0A1D2VBI6_9ASCO</name>
<proteinExistence type="inferred from homology"/>
<dbReference type="EMBL" id="KV454489">
    <property type="protein sequence ID" value="ODV58817.1"/>
    <property type="molecule type" value="Genomic_DNA"/>
</dbReference>
<dbReference type="InterPro" id="IPR028268">
    <property type="entry name" value="Pianissimo_fam"/>
</dbReference>
<dbReference type="AlphaFoldDB" id="A0A1D2VBI6"/>
<dbReference type="InterPro" id="IPR029453">
    <property type="entry name" value="Rictor_IV"/>
</dbReference>
<dbReference type="GO" id="GO:0038203">
    <property type="term" value="P:TORC2 signaling"/>
    <property type="evidence" value="ECO:0007669"/>
    <property type="project" value="EnsemblFungi"/>
</dbReference>
<accession>A0A1D2VBI6</accession>
<protein>
    <recommendedName>
        <fullName evidence="7">ARM repeat-containing protein</fullName>
    </recommendedName>
</protein>
<feature type="non-terminal residue" evidence="5">
    <location>
        <position position="1094"/>
    </location>
</feature>
<organism evidence="5 6">
    <name type="scientific">Ascoidea rubescens DSM 1968</name>
    <dbReference type="NCBI Taxonomy" id="1344418"/>
    <lineage>
        <taxon>Eukaryota</taxon>
        <taxon>Fungi</taxon>
        <taxon>Dikarya</taxon>
        <taxon>Ascomycota</taxon>
        <taxon>Saccharomycotina</taxon>
        <taxon>Saccharomycetes</taxon>
        <taxon>Ascoideaceae</taxon>
        <taxon>Ascoidea</taxon>
    </lineage>
</organism>
<evidence type="ECO:0000256" key="1">
    <source>
        <dbReference type="ARBA" id="ARBA00008878"/>
    </source>
</evidence>
<dbReference type="Pfam" id="PF14664">
    <property type="entry name" value="RICTOR_N"/>
    <property type="match status" value="1"/>
</dbReference>
<dbReference type="SUPFAM" id="SSF48371">
    <property type="entry name" value="ARM repeat"/>
    <property type="match status" value="1"/>
</dbReference>
<dbReference type="PANTHER" id="PTHR13298">
    <property type="entry name" value="CYTOSOLIC REGULATOR PIANISSIMO"/>
    <property type="match status" value="1"/>
</dbReference>
<feature type="domain" description="Rapamycin-insensitive companion of mTOR N-terminal" evidence="3">
    <location>
        <begin position="24"/>
        <end position="398"/>
    </location>
</feature>
<evidence type="ECO:0000313" key="6">
    <source>
        <dbReference type="Proteomes" id="UP000095038"/>
    </source>
</evidence>
<evidence type="ECO:0000259" key="3">
    <source>
        <dbReference type="SMART" id="SM01308"/>
    </source>
</evidence>
<dbReference type="PANTHER" id="PTHR13298:SF11">
    <property type="entry name" value="RAPAMYCIN-INSENSITIVE COMPANION OF MTOR"/>
    <property type="match status" value="1"/>
</dbReference>
<sequence>SPTVNISDILSSLSDKSISPESQVQKANDLINLFQNYPNVKNQLVFSQLGYRIQFFLLSKSKEVIAAGFRIARYFISDYDSLKLILSLRIHFFIIISLSKSNPSYYSNIERIQALKLIRKYLDIPNGAEILSVGIVNALLSICDQNDDDLKNIAIETLCELIILNPKLLYQADGFRYFLKIIVDGPFELSPLAGMAVVKLLSSPKSRKYINGYDLNYLLNYFLTYKTRFNIEKLNNSAFLVSSFLKTWSGLIAFCHNDFEPFKILINCLIYNNYYSRDSIMDIFFDILNLRPLPWIKTIDIKINSKNKNSNFYSQSEILLQQSNINKKNTNTGYHTNSPNNQITIINHYTSLILAILMNCNLMDKLLSIAKTTDDKKNKSKAICLIIEIFQLSSNLLPRNYWGISEELVSLIEDNGIENMMKSSKIFNYQQSSINTIFQIETYTRKISKGKTTYNVPPIVLHSLDKLNKDLIYKMAINIDDFQFRKMINDTKVLTTKDTSEWKWDIIIDLANGPLKNPKRFEETLKTTKFIKRLMSFYRPFKKKFSSMKKSKDQDKYINTGCALFKMFLSTSEGFKYLSENKLLPQIAECLAQIDPYSCITANEPIFSKKYLATRLSFGYFKMLAVLSSSSQGISLLSKWNIFTILYHIVERNDRSDIVLTFLPEFNYSKQSHLRIIFSKALTTRDRTVRLYATNLLKDLLRIPSCSKWAINLLIGQLYDTDIEVCNVSVEILDAYCVTPENMYEVLKYRPSLDHLGMIGAPLLLRFLSSPLGFNYLSEFDLIENEMDDWFNRKNDLYVLEIESLLFDEYSPFQNMLDSDGDEDVKVIDDYNIFFQKKILPHHFFGELVKTEEGNELLSRTTYFQSFVNTINALKDECENMENIIKLKGCLWAVGHIALSDFAIELVDKSGIIPTIIYICKMSKIWSLKGTAFFVVGLIANTQDGIECLDEYGWDISFDINNNPIGICLPKNLNEYFGNDKTLKVLDVDSEKNVIYDTSSKDLETSDAIVKKIFTSISYLCVPMLMGQGGKLLNKLRSKYRDKFDTAEVFLGAMNLLENTKYKPGARKFIVELFSNSKAIEALLKKDRRRSKVE</sequence>
<dbReference type="FunCoup" id="A0A1D2VBI6">
    <property type="interactions" value="474"/>
</dbReference>
<dbReference type="GO" id="GO:0031932">
    <property type="term" value="C:TORC2 complex"/>
    <property type="evidence" value="ECO:0007669"/>
    <property type="project" value="EnsemblFungi"/>
</dbReference>
<dbReference type="Pfam" id="PF14663">
    <property type="entry name" value="RasGEF_N_2"/>
    <property type="match status" value="1"/>
</dbReference>
<dbReference type="RefSeq" id="XP_020045124.1">
    <property type="nucleotide sequence ID" value="XM_020189873.1"/>
</dbReference>
<dbReference type="STRING" id="1344418.A0A1D2VBI6"/>
<reference evidence="6" key="1">
    <citation type="submission" date="2016-05" db="EMBL/GenBank/DDBJ databases">
        <title>Comparative genomics of biotechnologically important yeasts.</title>
        <authorList>
            <consortium name="DOE Joint Genome Institute"/>
            <person name="Riley R."/>
            <person name="Haridas S."/>
            <person name="Wolfe K.H."/>
            <person name="Lopes M.R."/>
            <person name="Hittinger C.T."/>
            <person name="Goker M."/>
            <person name="Salamov A."/>
            <person name="Wisecaver J."/>
            <person name="Long T.M."/>
            <person name="Aerts A.L."/>
            <person name="Barry K."/>
            <person name="Choi C."/>
            <person name="Clum A."/>
            <person name="Coughlan A.Y."/>
            <person name="Deshpande S."/>
            <person name="Douglass A.P."/>
            <person name="Hanson S.J."/>
            <person name="Klenk H.-P."/>
            <person name="Labutti K."/>
            <person name="Lapidus A."/>
            <person name="Lindquist E."/>
            <person name="Lipzen A."/>
            <person name="Meier-Kolthoff J.P."/>
            <person name="Ohm R.A."/>
            <person name="Otillar R.P."/>
            <person name="Pangilinan J."/>
            <person name="Peng Y."/>
            <person name="Rokas A."/>
            <person name="Rosa C.A."/>
            <person name="Scheuner C."/>
            <person name="Sibirny A.A."/>
            <person name="Slot J.C."/>
            <person name="Stielow J.B."/>
            <person name="Sun H."/>
            <person name="Kurtzman C.P."/>
            <person name="Blackwell M."/>
            <person name="Grigoriev I.V."/>
            <person name="Jeffries T.W."/>
        </authorList>
    </citation>
    <scope>NUCLEOTIDE SEQUENCE [LARGE SCALE GENOMIC DNA]</scope>
    <source>
        <strain evidence="6">DSM 1968</strain>
    </source>
</reference>
<dbReference type="Proteomes" id="UP000095038">
    <property type="component" value="Unassembled WGS sequence"/>
</dbReference>
<dbReference type="SMART" id="SM01303">
    <property type="entry name" value="RasGEF_N_2"/>
    <property type="match status" value="1"/>
</dbReference>
<keyword evidence="6" id="KW-1185">Reference proteome</keyword>
<gene>
    <name evidence="5" type="ORF">ASCRUDRAFT_24924</name>
</gene>